<dbReference type="AlphaFoldDB" id="A0A4Y2IPC5"/>
<organism evidence="1 2">
    <name type="scientific">Araneus ventricosus</name>
    <name type="common">Orbweaver spider</name>
    <name type="synonym">Epeira ventricosa</name>
    <dbReference type="NCBI Taxonomy" id="182803"/>
    <lineage>
        <taxon>Eukaryota</taxon>
        <taxon>Metazoa</taxon>
        <taxon>Ecdysozoa</taxon>
        <taxon>Arthropoda</taxon>
        <taxon>Chelicerata</taxon>
        <taxon>Arachnida</taxon>
        <taxon>Araneae</taxon>
        <taxon>Araneomorphae</taxon>
        <taxon>Entelegynae</taxon>
        <taxon>Araneoidea</taxon>
        <taxon>Araneidae</taxon>
        <taxon>Araneus</taxon>
    </lineage>
</organism>
<proteinExistence type="predicted"/>
<keyword evidence="2" id="KW-1185">Reference proteome</keyword>
<gene>
    <name evidence="1" type="ORF">AVEN_138237_1</name>
</gene>
<evidence type="ECO:0000313" key="2">
    <source>
        <dbReference type="Proteomes" id="UP000499080"/>
    </source>
</evidence>
<accession>A0A4Y2IPC5</accession>
<name>A0A4Y2IPC5_ARAVE</name>
<protein>
    <submittedName>
        <fullName evidence="1">Uncharacterized protein</fullName>
    </submittedName>
</protein>
<comment type="caution">
    <text evidence="1">The sequence shown here is derived from an EMBL/GenBank/DDBJ whole genome shotgun (WGS) entry which is preliminary data.</text>
</comment>
<evidence type="ECO:0000313" key="1">
    <source>
        <dbReference type="EMBL" id="GBM79470.1"/>
    </source>
</evidence>
<dbReference type="Proteomes" id="UP000499080">
    <property type="component" value="Unassembled WGS sequence"/>
</dbReference>
<reference evidence="1 2" key="1">
    <citation type="journal article" date="2019" name="Sci. Rep.">
        <title>Orb-weaving spider Araneus ventricosus genome elucidates the spidroin gene catalogue.</title>
        <authorList>
            <person name="Kono N."/>
            <person name="Nakamura H."/>
            <person name="Ohtoshi R."/>
            <person name="Moran D.A.P."/>
            <person name="Shinohara A."/>
            <person name="Yoshida Y."/>
            <person name="Fujiwara M."/>
            <person name="Mori M."/>
            <person name="Tomita M."/>
            <person name="Arakawa K."/>
        </authorList>
    </citation>
    <scope>NUCLEOTIDE SEQUENCE [LARGE SCALE GENOMIC DNA]</scope>
</reference>
<sequence length="72" mass="7998">MRERVDPVSITMLTLSSKVRDIGSELSISVGESSESIFLLEFEEESSCNGSYDAEDVEAETFLIRRFSSLTA</sequence>
<dbReference type="EMBL" id="BGPR01002823">
    <property type="protein sequence ID" value="GBM79470.1"/>
    <property type="molecule type" value="Genomic_DNA"/>
</dbReference>